<protein>
    <submittedName>
        <fullName evidence="2">Integrase core domain-containing protein</fullName>
    </submittedName>
</protein>
<proteinExistence type="predicted"/>
<dbReference type="Proteomes" id="UP000681315">
    <property type="component" value="Unassembled WGS sequence"/>
</dbReference>
<accession>A0ABS3SNX2</accession>
<gene>
    <name evidence="2" type="ORF">J4051_03975</name>
</gene>
<dbReference type="SUPFAM" id="SSF53098">
    <property type="entry name" value="Ribonuclease H-like"/>
    <property type="match status" value="1"/>
</dbReference>
<feature type="domain" description="Integrase catalytic" evidence="1">
    <location>
        <begin position="1"/>
        <end position="109"/>
    </location>
</feature>
<dbReference type="Gene3D" id="3.30.420.10">
    <property type="entry name" value="Ribonuclease H-like superfamily/Ribonuclease H"/>
    <property type="match status" value="1"/>
</dbReference>
<evidence type="ECO:0000259" key="1">
    <source>
        <dbReference type="PROSITE" id="PS50994"/>
    </source>
</evidence>
<reference evidence="2 3" key="1">
    <citation type="submission" date="2021-03" db="EMBL/GenBank/DDBJ databases">
        <title>Gelidibacter sp. nov., isolated from costal sediment.</title>
        <authorList>
            <person name="Lun K.-Y."/>
        </authorList>
    </citation>
    <scope>NUCLEOTIDE SEQUENCE [LARGE SCALE GENOMIC DNA]</scope>
    <source>
        <strain evidence="2 3">DF109</strain>
    </source>
</reference>
<dbReference type="EMBL" id="JAGEVG010000003">
    <property type="protein sequence ID" value="MBO3097413.1"/>
    <property type="molecule type" value="Genomic_DNA"/>
</dbReference>
<keyword evidence="3" id="KW-1185">Reference proteome</keyword>
<dbReference type="PANTHER" id="PTHR46889:SF4">
    <property type="entry name" value="TRANSPOSASE INSO FOR INSERTION SEQUENCE ELEMENT IS911B-RELATED"/>
    <property type="match status" value="1"/>
</dbReference>
<sequence>MALKKVPKALQGKMIHHSDKGSQYGSQAYTELLKAAGISISMGLIAQDNAFAERVNGTIKNEYLKLWNITDFQTLVLLTKKAVKHYNEKRVHKAFNDKYSPLKFKQTLVNLDTQERPKVIIYAEGNYKTKEASSHLGFNPRKEPQAHNCPMDFLIEDNLNN</sequence>
<evidence type="ECO:0000313" key="2">
    <source>
        <dbReference type="EMBL" id="MBO3097413.1"/>
    </source>
</evidence>
<organism evidence="2 3">
    <name type="scientific">Gelidibacter pelagius</name>
    <dbReference type="NCBI Taxonomy" id="2819985"/>
    <lineage>
        <taxon>Bacteria</taxon>
        <taxon>Pseudomonadati</taxon>
        <taxon>Bacteroidota</taxon>
        <taxon>Flavobacteriia</taxon>
        <taxon>Flavobacteriales</taxon>
        <taxon>Flavobacteriaceae</taxon>
        <taxon>Gelidibacter</taxon>
    </lineage>
</organism>
<evidence type="ECO:0000313" key="3">
    <source>
        <dbReference type="Proteomes" id="UP000681315"/>
    </source>
</evidence>
<dbReference type="PANTHER" id="PTHR46889">
    <property type="entry name" value="TRANSPOSASE INSF FOR INSERTION SEQUENCE IS3B-RELATED"/>
    <property type="match status" value="1"/>
</dbReference>
<dbReference type="InterPro" id="IPR012337">
    <property type="entry name" value="RNaseH-like_sf"/>
</dbReference>
<comment type="caution">
    <text evidence="2">The sequence shown here is derived from an EMBL/GenBank/DDBJ whole genome shotgun (WGS) entry which is preliminary data.</text>
</comment>
<dbReference type="Pfam" id="PF13683">
    <property type="entry name" value="rve_3"/>
    <property type="match status" value="1"/>
</dbReference>
<dbReference type="RefSeq" id="WP_208232565.1">
    <property type="nucleotide sequence ID" value="NZ_JAGEVG010000003.1"/>
</dbReference>
<dbReference type="InterPro" id="IPR036397">
    <property type="entry name" value="RNaseH_sf"/>
</dbReference>
<name>A0ABS3SNX2_9FLAO</name>
<dbReference type="InterPro" id="IPR050900">
    <property type="entry name" value="Transposase_IS3/IS150/IS904"/>
</dbReference>
<dbReference type="InterPro" id="IPR001584">
    <property type="entry name" value="Integrase_cat-core"/>
</dbReference>
<dbReference type="PROSITE" id="PS50994">
    <property type="entry name" value="INTEGRASE"/>
    <property type="match status" value="1"/>
</dbReference>